<dbReference type="Proteomes" id="UP000004506">
    <property type="component" value="Unassembled WGS sequence"/>
</dbReference>
<gene>
    <name evidence="1" type="ORF">PROSTU_01097</name>
</gene>
<sequence length="92" mass="9698">MITHHWLSGGAPTACTYTVSGSISLPSPGFFSPFPHGTGSLSVNQEYLALEDGPPIFRQDNTCPALLVEFTTPTPSDTGLSPFIAGLSRPFS</sequence>
<protein>
    <submittedName>
        <fullName evidence="1">Uncharacterized protein</fullName>
    </submittedName>
</protein>
<evidence type="ECO:0000313" key="2">
    <source>
        <dbReference type="Proteomes" id="UP000004506"/>
    </source>
</evidence>
<proteinExistence type="predicted"/>
<reference evidence="1 2" key="3">
    <citation type="submission" date="2008-05" db="EMBL/GenBank/DDBJ databases">
        <authorList>
            <person name="Fulton L."/>
            <person name="Clifton S."/>
            <person name="Fulton B."/>
            <person name="Xu J."/>
            <person name="Minx P."/>
            <person name="Pepin K.H."/>
            <person name="Johnson M."/>
            <person name="Thiruvilangam P."/>
            <person name="Bhonagiri V."/>
            <person name="Nash W.E."/>
            <person name="Mardis E.R."/>
            <person name="Wilson R.K."/>
        </authorList>
    </citation>
    <scope>NUCLEOTIDE SEQUENCE [LARGE SCALE GENOMIC DNA]</scope>
    <source>
        <strain evidence="1 2">ATCC 25827</strain>
    </source>
</reference>
<dbReference type="AntiFam" id="ANF00024">
    <property type="entry name" value="Antisense to 23S rRNA"/>
</dbReference>
<name>A0AA86Z2N3_PROST</name>
<reference evidence="2" key="1">
    <citation type="submission" date="2008-04" db="EMBL/GenBank/DDBJ databases">
        <title>Draft genome sequence of Providencia stuartii (ATCC 25827).</title>
        <authorList>
            <person name="Sudarsanam P."/>
            <person name="Ley R."/>
            <person name="Guruge J."/>
            <person name="Turnbaugh P.J."/>
            <person name="Mahowald M."/>
            <person name="Liep D."/>
            <person name="Gordon J."/>
        </authorList>
    </citation>
    <scope>NUCLEOTIDE SEQUENCE [LARGE SCALE GENOMIC DNA]</scope>
    <source>
        <strain evidence="2">ATCC 25827</strain>
    </source>
</reference>
<dbReference type="EMBL" id="ABJD02000090">
    <property type="protein sequence ID" value="EDU60912.1"/>
    <property type="molecule type" value="Genomic_DNA"/>
</dbReference>
<reference evidence="2" key="2">
    <citation type="submission" date="2008-04" db="EMBL/GenBank/DDBJ databases">
        <title>Draft genome sequence of Providencia stuartii(ATCC 25827).</title>
        <authorList>
            <person name="Sudarsanam P."/>
            <person name="Ley R."/>
            <person name="Guruge J."/>
            <person name="Turnbaugh P.J."/>
            <person name="Mahowald M."/>
            <person name="Liep D."/>
            <person name="Gordon J."/>
        </authorList>
    </citation>
    <scope>NUCLEOTIDE SEQUENCE [LARGE SCALE GENOMIC DNA]</scope>
    <source>
        <strain evidence="2">ATCC 25827</strain>
    </source>
</reference>
<dbReference type="AlphaFoldDB" id="A0AA86Z2N3"/>
<organism evidence="1 2">
    <name type="scientific">Providencia stuartii ATCC 25827</name>
    <dbReference type="NCBI Taxonomy" id="471874"/>
    <lineage>
        <taxon>Bacteria</taxon>
        <taxon>Pseudomonadati</taxon>
        <taxon>Pseudomonadota</taxon>
        <taxon>Gammaproteobacteria</taxon>
        <taxon>Enterobacterales</taxon>
        <taxon>Morganellaceae</taxon>
        <taxon>Providencia</taxon>
    </lineage>
</organism>
<accession>A0AA86Z2N3</accession>
<evidence type="ECO:0000313" key="1">
    <source>
        <dbReference type="EMBL" id="EDU60912.1"/>
    </source>
</evidence>
<comment type="caution">
    <text evidence="1">The sequence shown here is derived from an EMBL/GenBank/DDBJ whole genome shotgun (WGS) entry which is preliminary data.</text>
</comment>